<protein>
    <recommendedName>
        <fullName evidence="6">Mutator family transposase</fullName>
    </recommendedName>
</protein>
<keyword evidence="3 6" id="KW-0815">Transposition</keyword>
<organism evidence="7 8">
    <name type="scientific">Humitalea rosea</name>
    <dbReference type="NCBI Taxonomy" id="990373"/>
    <lineage>
        <taxon>Bacteria</taxon>
        <taxon>Pseudomonadati</taxon>
        <taxon>Pseudomonadota</taxon>
        <taxon>Alphaproteobacteria</taxon>
        <taxon>Acetobacterales</taxon>
        <taxon>Roseomonadaceae</taxon>
        <taxon>Humitalea</taxon>
    </lineage>
</organism>
<dbReference type="GO" id="GO:0003677">
    <property type="term" value="F:DNA binding"/>
    <property type="evidence" value="ECO:0007669"/>
    <property type="project" value="UniProtKB-UniRule"/>
</dbReference>
<evidence type="ECO:0000313" key="7">
    <source>
        <dbReference type="EMBL" id="PZW37846.1"/>
    </source>
</evidence>
<keyword evidence="8" id="KW-1185">Reference proteome</keyword>
<comment type="caution">
    <text evidence="7">The sequence shown here is derived from an EMBL/GenBank/DDBJ whole genome shotgun (WGS) entry which is preliminary data.</text>
</comment>
<evidence type="ECO:0000256" key="2">
    <source>
        <dbReference type="ARBA" id="ARBA00010961"/>
    </source>
</evidence>
<reference evidence="7 8" key="1">
    <citation type="submission" date="2018-06" db="EMBL/GenBank/DDBJ databases">
        <title>Genomic Encyclopedia of Archaeal and Bacterial Type Strains, Phase II (KMG-II): from individual species to whole genera.</title>
        <authorList>
            <person name="Goeker M."/>
        </authorList>
    </citation>
    <scope>NUCLEOTIDE SEQUENCE [LARGE SCALE GENOMIC DNA]</scope>
    <source>
        <strain evidence="7 8">DSM 24525</strain>
    </source>
</reference>
<dbReference type="GO" id="GO:0006313">
    <property type="term" value="P:DNA transposition"/>
    <property type="evidence" value="ECO:0007669"/>
    <property type="project" value="UniProtKB-UniRule"/>
</dbReference>
<evidence type="ECO:0000256" key="5">
    <source>
        <dbReference type="ARBA" id="ARBA00023172"/>
    </source>
</evidence>
<dbReference type="PANTHER" id="PTHR33217:SF9">
    <property type="entry name" value="MUTATOR FAMILY TRANSPOSASE"/>
    <property type="match status" value="1"/>
</dbReference>
<comment type="function">
    <text evidence="1 6">Required for the transposition of the insertion element.</text>
</comment>
<keyword evidence="6" id="KW-0814">Transposable element</keyword>
<dbReference type="Pfam" id="PF00872">
    <property type="entry name" value="Transposase_mut"/>
    <property type="match status" value="1"/>
</dbReference>
<proteinExistence type="inferred from homology"/>
<dbReference type="InterPro" id="IPR001207">
    <property type="entry name" value="Transposase_mutator"/>
</dbReference>
<keyword evidence="4 6" id="KW-0238">DNA-binding</keyword>
<gene>
    <name evidence="7" type="ORF">C8P66_14024</name>
</gene>
<comment type="similarity">
    <text evidence="2 6">Belongs to the transposase mutator family.</text>
</comment>
<sequence>MLTFYDFPAEHWDHLRTSNPIESVFATVRHRTVRTKGALSQDTARLMVFKLVMAAAKTWHKLKGENHLPKVIQGVTFKNGVEVIHTPAQHAA</sequence>
<keyword evidence="5 6" id="KW-0233">DNA recombination</keyword>
<dbReference type="Proteomes" id="UP000249688">
    <property type="component" value="Unassembled WGS sequence"/>
</dbReference>
<evidence type="ECO:0000256" key="6">
    <source>
        <dbReference type="RuleBase" id="RU365089"/>
    </source>
</evidence>
<evidence type="ECO:0000256" key="1">
    <source>
        <dbReference type="ARBA" id="ARBA00002190"/>
    </source>
</evidence>
<dbReference type="AlphaFoldDB" id="A0A2W7JSD6"/>
<name>A0A2W7JSD6_9PROT</name>
<evidence type="ECO:0000256" key="4">
    <source>
        <dbReference type="ARBA" id="ARBA00023125"/>
    </source>
</evidence>
<dbReference type="EMBL" id="QKYU01000040">
    <property type="protein sequence ID" value="PZW37846.1"/>
    <property type="molecule type" value="Genomic_DNA"/>
</dbReference>
<accession>A0A2W7JSD6</accession>
<evidence type="ECO:0000256" key="3">
    <source>
        <dbReference type="ARBA" id="ARBA00022578"/>
    </source>
</evidence>
<evidence type="ECO:0000313" key="8">
    <source>
        <dbReference type="Proteomes" id="UP000249688"/>
    </source>
</evidence>
<dbReference type="GO" id="GO:0004803">
    <property type="term" value="F:transposase activity"/>
    <property type="evidence" value="ECO:0007669"/>
    <property type="project" value="UniProtKB-UniRule"/>
</dbReference>
<dbReference type="PANTHER" id="PTHR33217">
    <property type="entry name" value="TRANSPOSASE FOR INSERTION SEQUENCE ELEMENT IS1081"/>
    <property type="match status" value="1"/>
</dbReference>